<dbReference type="InterPro" id="IPR051475">
    <property type="entry name" value="Diverse_Ion_Transporter"/>
</dbReference>
<feature type="transmembrane region" description="Helical" evidence="8">
    <location>
        <begin position="227"/>
        <end position="244"/>
    </location>
</feature>
<keyword evidence="3" id="KW-0813">Transport</keyword>
<evidence type="ECO:0000259" key="9">
    <source>
        <dbReference type="Pfam" id="PF03600"/>
    </source>
</evidence>
<evidence type="ECO:0000256" key="6">
    <source>
        <dbReference type="ARBA" id="ARBA00022989"/>
    </source>
</evidence>
<dbReference type="InterPro" id="IPR000802">
    <property type="entry name" value="Arsenical_pump_ArsB"/>
</dbReference>
<feature type="transmembrane region" description="Helical" evidence="8">
    <location>
        <begin position="6"/>
        <end position="21"/>
    </location>
</feature>
<keyword evidence="6 8" id="KW-1133">Transmembrane helix</keyword>
<evidence type="ECO:0000256" key="2">
    <source>
        <dbReference type="ARBA" id="ARBA00009843"/>
    </source>
</evidence>
<feature type="transmembrane region" description="Helical" evidence="8">
    <location>
        <begin position="279"/>
        <end position="302"/>
    </location>
</feature>
<evidence type="ECO:0000313" key="11">
    <source>
        <dbReference type="Proteomes" id="UP001232750"/>
    </source>
</evidence>
<dbReference type="RefSeq" id="WP_283832766.1">
    <property type="nucleotide sequence ID" value="NZ_JASJEU010000022.1"/>
</dbReference>
<feature type="transmembrane region" description="Helical" evidence="8">
    <location>
        <begin position="57"/>
        <end position="80"/>
    </location>
</feature>
<evidence type="ECO:0000256" key="3">
    <source>
        <dbReference type="ARBA" id="ARBA00022448"/>
    </source>
</evidence>
<comment type="similarity">
    <text evidence="2">Belongs to the CitM (TC 2.A.11) transporter family.</text>
</comment>
<evidence type="ECO:0000313" key="10">
    <source>
        <dbReference type="EMBL" id="MDJ1651421.1"/>
    </source>
</evidence>
<evidence type="ECO:0000256" key="8">
    <source>
        <dbReference type="SAM" id="Phobius"/>
    </source>
</evidence>
<feature type="transmembrane region" description="Helical" evidence="8">
    <location>
        <begin position="92"/>
        <end position="109"/>
    </location>
</feature>
<feature type="transmembrane region" description="Helical" evidence="8">
    <location>
        <begin position="402"/>
        <end position="419"/>
    </location>
</feature>
<keyword evidence="4" id="KW-1003">Cell membrane</keyword>
<accession>A0ABT7DSB4</accession>
<proteinExistence type="inferred from homology"/>
<dbReference type="PRINTS" id="PR00758">
    <property type="entry name" value="ARSENICPUMP"/>
</dbReference>
<keyword evidence="7 8" id="KW-0472">Membrane</keyword>
<evidence type="ECO:0000256" key="7">
    <source>
        <dbReference type="ARBA" id="ARBA00023136"/>
    </source>
</evidence>
<dbReference type="InterPro" id="IPR004680">
    <property type="entry name" value="Cit_transptr-like_dom"/>
</dbReference>
<evidence type="ECO:0000256" key="4">
    <source>
        <dbReference type="ARBA" id="ARBA00022475"/>
    </source>
</evidence>
<name>A0ABT7DSB4_9ACTN</name>
<evidence type="ECO:0000256" key="5">
    <source>
        <dbReference type="ARBA" id="ARBA00022692"/>
    </source>
</evidence>
<protein>
    <submittedName>
        <fullName evidence="10">ArsB/NhaD family transporter</fullName>
    </submittedName>
</protein>
<dbReference type="CDD" id="cd01116">
    <property type="entry name" value="P_permease"/>
    <property type="match status" value="1"/>
</dbReference>
<dbReference type="Pfam" id="PF03600">
    <property type="entry name" value="CitMHS"/>
    <property type="match status" value="1"/>
</dbReference>
<comment type="subcellular location">
    <subcellularLocation>
        <location evidence="1">Cell membrane</location>
        <topology evidence="1">Multi-pass membrane protein</topology>
    </subcellularLocation>
</comment>
<dbReference type="PANTHER" id="PTHR43568:SF1">
    <property type="entry name" value="P PROTEIN"/>
    <property type="match status" value="1"/>
</dbReference>
<comment type="caution">
    <text evidence="10">The sequence shown here is derived from an EMBL/GenBank/DDBJ whole genome shotgun (WGS) entry which is preliminary data.</text>
</comment>
<sequence length="424" mass="45267">MDVSQIVSVAVFAVCMLAIMTEKLHRSLAAIVGAMVLLALHVLPFDAAMEHIDFNTLGVLLGMMLFVSVVKLSGVFEFLAIKCARLAKGDPWKIMLLFVLLTAVLSAFLDNVTTVLLIGPMTLTVCRLLDINPIPFFMTEILASNIGGTATLIGDPPNIMIGSAAGFTFFDFILYDAPAVVVILAAVLGVFYLMYGRKMHVSEEHRARVMELDEHAQIKDRRLLKQSVVMVALVVVGFMAHGALGLESSVIALGAAGIILLISGESIEEALSQVEWTTLAFFAGLFIIVGAMAETGVIEMLARALIDATGGNVFITMLVLLVGSAVISSFLDNIPFVATMIPILLAMESTGMDVTPLWWAVSLGACLGGNGTLIGASANVVLSDISKKHGYEITFVQFLKTGFPIMLLTVAIAGLYLVVRFPPA</sequence>
<feature type="transmembrane region" description="Helical" evidence="8">
    <location>
        <begin position="314"/>
        <end position="345"/>
    </location>
</feature>
<keyword evidence="11" id="KW-1185">Reference proteome</keyword>
<feature type="transmembrane region" description="Helical" evidence="8">
    <location>
        <begin position="357"/>
        <end position="382"/>
    </location>
</feature>
<evidence type="ECO:0000256" key="1">
    <source>
        <dbReference type="ARBA" id="ARBA00004651"/>
    </source>
</evidence>
<dbReference type="EMBL" id="JASJEU010000022">
    <property type="protein sequence ID" value="MDJ1651421.1"/>
    <property type="molecule type" value="Genomic_DNA"/>
</dbReference>
<reference evidence="10 11" key="1">
    <citation type="submission" date="2023-05" db="EMBL/GenBank/DDBJ databases">
        <title>Gordonibacter KGMB12511T sp. nov., isolated from faeces of healthy Korean.</title>
        <authorList>
            <person name="Kim H.S."/>
            <person name="Kim J.-S."/>
            <person name="Suh M.K."/>
            <person name="Eom M.K."/>
            <person name="Do H.E."/>
            <person name="Lee J.-S."/>
        </authorList>
    </citation>
    <scope>NUCLEOTIDE SEQUENCE [LARGE SCALE GENOMIC DNA]</scope>
    <source>
        <strain evidence="10 11">KGMB12511</strain>
    </source>
</reference>
<feature type="domain" description="Citrate transporter-like" evidence="9">
    <location>
        <begin position="16"/>
        <end position="364"/>
    </location>
</feature>
<gene>
    <name evidence="10" type="ORF">QNJ86_11465</name>
</gene>
<dbReference type="PANTHER" id="PTHR43568">
    <property type="entry name" value="P PROTEIN"/>
    <property type="match status" value="1"/>
</dbReference>
<feature type="transmembrane region" description="Helical" evidence="8">
    <location>
        <begin position="172"/>
        <end position="195"/>
    </location>
</feature>
<dbReference type="Proteomes" id="UP001232750">
    <property type="component" value="Unassembled WGS sequence"/>
</dbReference>
<feature type="transmembrane region" description="Helical" evidence="8">
    <location>
        <begin position="28"/>
        <end position="45"/>
    </location>
</feature>
<organism evidence="10 11">
    <name type="scientific">Gordonibacter faecis</name>
    <dbReference type="NCBI Taxonomy" id="3047475"/>
    <lineage>
        <taxon>Bacteria</taxon>
        <taxon>Bacillati</taxon>
        <taxon>Actinomycetota</taxon>
        <taxon>Coriobacteriia</taxon>
        <taxon>Eggerthellales</taxon>
        <taxon>Eggerthellaceae</taxon>
        <taxon>Gordonibacter</taxon>
    </lineage>
</organism>
<keyword evidence="5 8" id="KW-0812">Transmembrane</keyword>